<comment type="caution">
    <text evidence="2">The sequence shown here is derived from an EMBL/GenBank/DDBJ whole genome shotgun (WGS) entry which is preliminary data.</text>
</comment>
<organism evidence="2 3">
    <name type="scientific">Pseudomonas aestuarii</name>
    <dbReference type="NCBI Taxonomy" id="3018340"/>
    <lineage>
        <taxon>Bacteria</taxon>
        <taxon>Pseudomonadati</taxon>
        <taxon>Pseudomonadota</taxon>
        <taxon>Gammaproteobacteria</taxon>
        <taxon>Pseudomonadales</taxon>
        <taxon>Pseudomonadaceae</taxon>
        <taxon>Pseudomonas</taxon>
    </lineage>
</organism>
<evidence type="ECO:0000313" key="3">
    <source>
        <dbReference type="Proteomes" id="UP001212042"/>
    </source>
</evidence>
<reference evidence="2 3" key="1">
    <citation type="submission" date="2023-01" db="EMBL/GenBank/DDBJ databases">
        <title>Pseudomonas SA3-5T sp. nov., isolated from tidal flat sediment.</title>
        <authorList>
            <person name="Kim H.S."/>
            <person name="Kim J.-S."/>
            <person name="Suh M.K."/>
            <person name="Eom M.K."/>
            <person name="Lee J.-S."/>
        </authorList>
    </citation>
    <scope>NUCLEOTIDE SEQUENCE [LARGE SCALE GENOMIC DNA]</scope>
    <source>
        <strain evidence="2 3">SA3-5</strain>
    </source>
</reference>
<keyword evidence="3" id="KW-1185">Reference proteome</keyword>
<proteinExistence type="predicted"/>
<gene>
    <name evidence="2" type="ORF">PH586_18945</name>
</gene>
<feature type="transmembrane region" description="Helical" evidence="1">
    <location>
        <begin position="33"/>
        <end position="51"/>
    </location>
</feature>
<sequence length="112" mass="12211">MVTIIALVTVVTVVAIITMATIIAIVTTNRHGYVADLAWCVTMAMVPVVVWCVMHHPLRLAVIMTMVTMVIVTRIMERRNQQRADGYACDYGNNLASLKSGGTACRSKTTGQ</sequence>
<dbReference type="EMBL" id="JAQJZJ010000009">
    <property type="protein sequence ID" value="MDA7088461.1"/>
    <property type="molecule type" value="Genomic_DNA"/>
</dbReference>
<keyword evidence="1" id="KW-1133">Transmembrane helix</keyword>
<dbReference type="RefSeq" id="WP_271349351.1">
    <property type="nucleotide sequence ID" value="NZ_JAQJZJ010000009.1"/>
</dbReference>
<feature type="transmembrane region" description="Helical" evidence="1">
    <location>
        <begin position="6"/>
        <end position="26"/>
    </location>
</feature>
<accession>A0ABT4XJQ7</accession>
<name>A0ABT4XJQ7_9PSED</name>
<keyword evidence="1" id="KW-0472">Membrane</keyword>
<keyword evidence="1" id="KW-0812">Transmembrane</keyword>
<feature type="transmembrane region" description="Helical" evidence="1">
    <location>
        <begin position="57"/>
        <end position="76"/>
    </location>
</feature>
<evidence type="ECO:0000256" key="1">
    <source>
        <dbReference type="SAM" id="Phobius"/>
    </source>
</evidence>
<dbReference type="Proteomes" id="UP001212042">
    <property type="component" value="Unassembled WGS sequence"/>
</dbReference>
<protein>
    <submittedName>
        <fullName evidence="2">Uncharacterized protein</fullName>
    </submittedName>
</protein>
<evidence type="ECO:0000313" key="2">
    <source>
        <dbReference type="EMBL" id="MDA7088461.1"/>
    </source>
</evidence>